<dbReference type="Proteomes" id="UP000828390">
    <property type="component" value="Unassembled WGS sequence"/>
</dbReference>
<dbReference type="EMBL" id="JAIWYP010000001">
    <property type="protein sequence ID" value="KAH3889974.1"/>
    <property type="molecule type" value="Genomic_DNA"/>
</dbReference>
<reference evidence="1" key="2">
    <citation type="submission" date="2020-11" db="EMBL/GenBank/DDBJ databases">
        <authorList>
            <person name="McCartney M.A."/>
            <person name="Auch B."/>
            <person name="Kono T."/>
            <person name="Mallez S."/>
            <person name="Becker A."/>
            <person name="Gohl D.M."/>
            <person name="Silverstein K.A.T."/>
            <person name="Koren S."/>
            <person name="Bechman K.B."/>
            <person name="Herman A."/>
            <person name="Abrahante J.E."/>
            <person name="Garbe J."/>
        </authorList>
    </citation>
    <scope>NUCLEOTIDE SEQUENCE</scope>
    <source>
        <strain evidence="1">Duluth1</strain>
        <tissue evidence="1">Whole animal</tissue>
    </source>
</reference>
<reference evidence="1" key="1">
    <citation type="journal article" date="2019" name="bioRxiv">
        <title>The Genome of the Zebra Mussel, Dreissena polymorpha: A Resource for Invasive Species Research.</title>
        <authorList>
            <person name="McCartney M.A."/>
            <person name="Auch B."/>
            <person name="Kono T."/>
            <person name="Mallez S."/>
            <person name="Zhang Y."/>
            <person name="Obille A."/>
            <person name="Becker A."/>
            <person name="Abrahante J.E."/>
            <person name="Garbe J."/>
            <person name="Badalamenti J.P."/>
            <person name="Herman A."/>
            <person name="Mangelson H."/>
            <person name="Liachko I."/>
            <person name="Sullivan S."/>
            <person name="Sone E.D."/>
            <person name="Koren S."/>
            <person name="Silverstein K.A.T."/>
            <person name="Beckman K.B."/>
            <person name="Gohl D.M."/>
        </authorList>
    </citation>
    <scope>NUCLEOTIDE SEQUENCE</scope>
    <source>
        <strain evidence="1">Duluth1</strain>
        <tissue evidence="1">Whole animal</tissue>
    </source>
</reference>
<evidence type="ECO:0000313" key="1">
    <source>
        <dbReference type="EMBL" id="KAH3889974.1"/>
    </source>
</evidence>
<organism evidence="1 2">
    <name type="scientific">Dreissena polymorpha</name>
    <name type="common">Zebra mussel</name>
    <name type="synonym">Mytilus polymorpha</name>
    <dbReference type="NCBI Taxonomy" id="45954"/>
    <lineage>
        <taxon>Eukaryota</taxon>
        <taxon>Metazoa</taxon>
        <taxon>Spiralia</taxon>
        <taxon>Lophotrochozoa</taxon>
        <taxon>Mollusca</taxon>
        <taxon>Bivalvia</taxon>
        <taxon>Autobranchia</taxon>
        <taxon>Heteroconchia</taxon>
        <taxon>Euheterodonta</taxon>
        <taxon>Imparidentia</taxon>
        <taxon>Neoheterodontei</taxon>
        <taxon>Myida</taxon>
        <taxon>Dreissenoidea</taxon>
        <taxon>Dreissenidae</taxon>
        <taxon>Dreissena</taxon>
    </lineage>
</organism>
<name>A0A9D4NA09_DREPO</name>
<keyword evidence="2" id="KW-1185">Reference proteome</keyword>
<gene>
    <name evidence="1" type="ORF">DPMN_014041</name>
</gene>
<protein>
    <submittedName>
        <fullName evidence="1">Uncharacterized protein</fullName>
    </submittedName>
</protein>
<proteinExistence type="predicted"/>
<evidence type="ECO:0000313" key="2">
    <source>
        <dbReference type="Proteomes" id="UP000828390"/>
    </source>
</evidence>
<accession>A0A9D4NA09</accession>
<dbReference type="AlphaFoldDB" id="A0A9D4NA09"/>
<comment type="caution">
    <text evidence="1">The sequence shown here is derived from an EMBL/GenBank/DDBJ whole genome shotgun (WGS) entry which is preliminary data.</text>
</comment>
<sequence>MVKVPRGHPSIHRDKEKLLKERHYPDIIPAKVDAKVKNPTKNALFATKTVGSVMLQWNPENVAKRGTGAKSVRNLCVWYLALKDTILWSTTTYMKMKVIN</sequence>